<evidence type="ECO:0000256" key="3">
    <source>
        <dbReference type="ARBA" id="ARBA00022452"/>
    </source>
</evidence>
<dbReference type="InterPro" id="IPR008969">
    <property type="entry name" value="CarboxyPept-like_regulatory"/>
</dbReference>
<keyword evidence="6 7" id="KW-0998">Cell outer membrane</keyword>
<keyword evidence="3 7" id="KW-1134">Transmembrane beta strand</keyword>
<dbReference type="InterPro" id="IPR037066">
    <property type="entry name" value="Plug_dom_sf"/>
</dbReference>
<accession>A0A316ACZ1</accession>
<comment type="caution">
    <text evidence="9">The sequence shown here is derived from an EMBL/GenBank/DDBJ whole genome shotgun (WGS) entry which is preliminary data.</text>
</comment>
<evidence type="ECO:0000256" key="5">
    <source>
        <dbReference type="ARBA" id="ARBA00023136"/>
    </source>
</evidence>
<dbReference type="NCBIfam" id="TIGR04056">
    <property type="entry name" value="OMP_RagA_SusC"/>
    <property type="match status" value="1"/>
</dbReference>
<keyword evidence="4 7" id="KW-0812">Transmembrane</keyword>
<dbReference type="SMART" id="SM00965">
    <property type="entry name" value="STN"/>
    <property type="match status" value="1"/>
</dbReference>
<dbReference type="Proteomes" id="UP000245880">
    <property type="component" value="Unassembled WGS sequence"/>
</dbReference>
<comment type="similarity">
    <text evidence="7">Belongs to the TonB-dependent receptor family.</text>
</comment>
<evidence type="ECO:0000256" key="7">
    <source>
        <dbReference type="PROSITE-ProRule" id="PRU01360"/>
    </source>
</evidence>
<feature type="domain" description="Secretin/TonB short N-terminal" evidence="8">
    <location>
        <begin position="87"/>
        <end position="137"/>
    </location>
</feature>
<dbReference type="Gene3D" id="2.170.130.10">
    <property type="entry name" value="TonB-dependent receptor, plug domain"/>
    <property type="match status" value="1"/>
</dbReference>
<evidence type="ECO:0000256" key="4">
    <source>
        <dbReference type="ARBA" id="ARBA00022692"/>
    </source>
</evidence>
<organism evidence="9 10">
    <name type="scientific">Dyadobacter jejuensis</name>
    <dbReference type="NCBI Taxonomy" id="1082580"/>
    <lineage>
        <taxon>Bacteria</taxon>
        <taxon>Pseudomonadati</taxon>
        <taxon>Bacteroidota</taxon>
        <taxon>Cytophagia</taxon>
        <taxon>Cytophagales</taxon>
        <taxon>Spirosomataceae</taxon>
        <taxon>Dyadobacter</taxon>
    </lineage>
</organism>
<dbReference type="Gene3D" id="3.55.50.30">
    <property type="match status" value="1"/>
</dbReference>
<dbReference type="NCBIfam" id="TIGR04057">
    <property type="entry name" value="SusC_RagA_signa"/>
    <property type="match status" value="1"/>
</dbReference>
<dbReference type="SUPFAM" id="SSF56935">
    <property type="entry name" value="Porins"/>
    <property type="match status" value="1"/>
</dbReference>
<evidence type="ECO:0000259" key="8">
    <source>
        <dbReference type="SMART" id="SM00965"/>
    </source>
</evidence>
<name>A0A316ACZ1_9BACT</name>
<dbReference type="InterPro" id="IPR036942">
    <property type="entry name" value="Beta-barrel_TonB_sf"/>
</dbReference>
<dbReference type="AlphaFoldDB" id="A0A316ACZ1"/>
<proteinExistence type="inferred from homology"/>
<keyword evidence="10" id="KW-1185">Reference proteome</keyword>
<comment type="subcellular location">
    <subcellularLocation>
        <location evidence="1 7">Cell outer membrane</location>
        <topology evidence="1 7">Multi-pass membrane protein</topology>
    </subcellularLocation>
</comment>
<evidence type="ECO:0000313" key="10">
    <source>
        <dbReference type="Proteomes" id="UP000245880"/>
    </source>
</evidence>
<evidence type="ECO:0000256" key="2">
    <source>
        <dbReference type="ARBA" id="ARBA00022448"/>
    </source>
</evidence>
<dbReference type="GO" id="GO:0009279">
    <property type="term" value="C:cell outer membrane"/>
    <property type="evidence" value="ECO:0007669"/>
    <property type="project" value="UniProtKB-SubCell"/>
</dbReference>
<dbReference type="InterPro" id="IPR023997">
    <property type="entry name" value="TonB-dep_OMP_SusC/RagA_CS"/>
</dbReference>
<dbReference type="Gene3D" id="2.60.40.1120">
    <property type="entry name" value="Carboxypeptidase-like, regulatory domain"/>
    <property type="match status" value="1"/>
</dbReference>
<evidence type="ECO:0000313" key="9">
    <source>
        <dbReference type="EMBL" id="PWJ55625.1"/>
    </source>
</evidence>
<gene>
    <name evidence="9" type="ORF">CLV98_113101</name>
</gene>
<evidence type="ECO:0000256" key="6">
    <source>
        <dbReference type="ARBA" id="ARBA00023237"/>
    </source>
</evidence>
<dbReference type="PROSITE" id="PS52016">
    <property type="entry name" value="TONB_DEPENDENT_REC_3"/>
    <property type="match status" value="1"/>
</dbReference>
<dbReference type="InterPro" id="IPR023996">
    <property type="entry name" value="TonB-dep_OMP_SusC/RagA"/>
</dbReference>
<keyword evidence="2 7" id="KW-0813">Transport</keyword>
<dbReference type="InterPro" id="IPR012910">
    <property type="entry name" value="Plug_dom"/>
</dbReference>
<sequence length="1199" mass="134974">MIFQPKRKATSRGGWPTMLWALSRLLSYRMPVVTKKKLLMQLKLVTFFLTVVLVKVEATGFAQKITVKQRNVKVEQVLQQIENQSGYVFFYNNADLQDVKVNVNLKDASVEQALQQCFKDLPFSYKIVEKNIVIRKTQALVTPKSQPELSPTLTEKQVTERQIQGTVLDDTGEGLPGVSILVKGTSKGTLSDVEGKWQMSIPDEGAVLVFSFVGFNSQEIEVGNQTNLAVTMSADIKGLEELVVVGYGTQKKVNLTGAISSVNSEDLNNQSASNLSNTIAGRAPGVNVTNTSGLAGATSSIRMRGSFGDPLFVIDGIVRDKEAFDMLEAAEVDQLSFLKDAATASIYGSRAGNGVVMVTTKSGQKQKPTFNFQSNYTTGRPTQTLLSDLTTAEDELIYQNRVAEFRGTTIPNGPTEFEYFKDKKYNVNDFIWQNPYSHRQSLSVSGGDKKFTYYSLLSYRGEEGSYKSLEHGKFNMRSNVTAQITDDIKVNLNLSATQQNHDRFYWPFTGEDDFDVSDLYRVTFNWPKTFPFYTEADGTPVNHVTDYPVQTPMGSWQAWSVIDQVIGDRYIKTRRRNMNSILSVDIKLDKLIPGLSTKIVGNYLGEDYMRKKYLTFQKNYVFNQADPNGNRFIPAAPDENKTNIFTFSQNQPFLSQEIRTGWSYQFDWFAQYSRSFNKHGVEGLVVFEQAENGGYGTYAKLEAPLTSYDQSFVYSNDTERRNGNLWQSVGARQSWIGRFNYNYDSRYIAEFSFRYDGNTLFPQHKRWGFFPSVSAAWRLSEESFIKDKTSFFDDLKLRASYGTTGNDLDVYNNRISAFAYNDVYQNSGSYMFGDKLYQSIAPGATPNRNLTWATSTTYNVGLDFGMLKNRLYGTLDMFLKEEKNILGSRLVTLPDNYGQGLAPENYAARSWRGGELFVEWRDKALDNKLNYSVSANLGYAIDRWDILDQGLAYQPGGNRFFQSQIGHPANRIIGLKTLGMVRTQDQLDGLLESGLKQYGRDPYLGGLYFEDVRGDGYAPGPDGKIDGNDIQVLSNNGAPRINYGFGLNLSYQGLSLNAHFQGVGAYDRIISNQEGAGMRQHGGSVRPYYPLWAGDVWTPENPDAAYPRPIGQNWYESGTGATSFWIRNGAYMRLKNLNIAYNIPSKWVANLKLVSAQVYVNGTNLFALSALKEFHDPEQLNYDSFPVMKTFTVGIDFKF</sequence>
<dbReference type="InterPro" id="IPR011662">
    <property type="entry name" value="Secretin/TonB_short_N"/>
</dbReference>
<evidence type="ECO:0000256" key="1">
    <source>
        <dbReference type="ARBA" id="ARBA00004571"/>
    </source>
</evidence>
<dbReference type="Pfam" id="PF07715">
    <property type="entry name" value="Plug"/>
    <property type="match status" value="1"/>
</dbReference>
<dbReference type="EMBL" id="QGDT01000013">
    <property type="protein sequence ID" value="PWJ55625.1"/>
    <property type="molecule type" value="Genomic_DNA"/>
</dbReference>
<dbReference type="Gene3D" id="2.40.170.20">
    <property type="entry name" value="TonB-dependent receptor, beta-barrel domain"/>
    <property type="match status" value="1"/>
</dbReference>
<dbReference type="Pfam" id="PF13715">
    <property type="entry name" value="CarbopepD_reg_2"/>
    <property type="match status" value="1"/>
</dbReference>
<dbReference type="InterPro" id="IPR039426">
    <property type="entry name" value="TonB-dep_rcpt-like"/>
</dbReference>
<protein>
    <submittedName>
        <fullName evidence="9">TonB-linked SusC/RagA family outer membrane protein</fullName>
    </submittedName>
</protein>
<reference evidence="9 10" key="1">
    <citation type="submission" date="2018-03" db="EMBL/GenBank/DDBJ databases">
        <title>Genomic Encyclopedia of Archaeal and Bacterial Type Strains, Phase II (KMG-II): from individual species to whole genera.</title>
        <authorList>
            <person name="Goeker M."/>
        </authorList>
    </citation>
    <scope>NUCLEOTIDE SEQUENCE [LARGE SCALE GENOMIC DNA]</scope>
    <source>
        <strain evidence="9 10">DSM 100346</strain>
    </source>
</reference>
<dbReference type="Pfam" id="PF07660">
    <property type="entry name" value="STN"/>
    <property type="match status" value="1"/>
</dbReference>
<dbReference type="SUPFAM" id="SSF49464">
    <property type="entry name" value="Carboxypeptidase regulatory domain-like"/>
    <property type="match status" value="1"/>
</dbReference>
<keyword evidence="5 7" id="KW-0472">Membrane</keyword>